<dbReference type="EMBL" id="FNAF01000011">
    <property type="protein sequence ID" value="SDD95515.1"/>
    <property type="molecule type" value="Genomic_DNA"/>
</dbReference>
<reference evidence="1 2" key="1">
    <citation type="submission" date="2016-10" db="EMBL/GenBank/DDBJ databases">
        <authorList>
            <person name="de Groot N.N."/>
        </authorList>
    </citation>
    <scope>NUCLEOTIDE SEQUENCE [LARGE SCALE GENOMIC DNA]</scope>
    <source>
        <strain evidence="1 2">DSM 20475</strain>
    </source>
</reference>
<evidence type="ECO:0000313" key="2">
    <source>
        <dbReference type="Proteomes" id="UP000198995"/>
    </source>
</evidence>
<gene>
    <name evidence="1" type="ORF">SAMN04489866_11127</name>
</gene>
<organism evidence="1 2">
    <name type="scientific">Peptococcus niger</name>
    <dbReference type="NCBI Taxonomy" id="2741"/>
    <lineage>
        <taxon>Bacteria</taxon>
        <taxon>Bacillati</taxon>
        <taxon>Bacillota</taxon>
        <taxon>Clostridia</taxon>
        <taxon>Eubacteriales</taxon>
        <taxon>Peptococcaceae</taxon>
        <taxon>Peptococcus</taxon>
    </lineage>
</organism>
<dbReference type="Pfam" id="PF11148">
    <property type="entry name" value="DUF2922"/>
    <property type="match status" value="1"/>
</dbReference>
<protein>
    <recommendedName>
        <fullName evidence="3">DUF2922 domain-containing protein</fullName>
    </recommendedName>
</protein>
<proteinExistence type="predicted"/>
<dbReference type="AlphaFoldDB" id="A0A1G6Z0W4"/>
<name>A0A1G6Z0W4_PEPNI</name>
<dbReference type="STRING" id="2741.SAMN04489866_11127"/>
<dbReference type="Proteomes" id="UP000198995">
    <property type="component" value="Unassembled WGS sequence"/>
</dbReference>
<evidence type="ECO:0000313" key="1">
    <source>
        <dbReference type="EMBL" id="SDD95515.1"/>
    </source>
</evidence>
<dbReference type="InterPro" id="IPR021321">
    <property type="entry name" value="DUF2922"/>
</dbReference>
<accession>A0A1G6Z0W4</accession>
<evidence type="ECO:0008006" key="3">
    <source>
        <dbReference type="Google" id="ProtNLM"/>
    </source>
</evidence>
<keyword evidence="2" id="KW-1185">Reference proteome</keyword>
<sequence length="76" mass="8246">MAQQKSLVLTFIKADGKKASMTLSDPKTDLTADTVKTMMEKMAASTVFKSGDAIFTKAHMAQLVTREMADLYVAAN</sequence>
<dbReference type="RefSeq" id="WP_159428045.1">
    <property type="nucleotide sequence ID" value="NZ_FNAF01000011.1"/>
</dbReference>